<evidence type="ECO:0000313" key="2">
    <source>
        <dbReference type="Proteomes" id="UP000240490"/>
    </source>
</evidence>
<dbReference type="Gene3D" id="1.10.10.10">
    <property type="entry name" value="Winged helix-like DNA-binding domain superfamily/Winged helix DNA-binding domain"/>
    <property type="match status" value="1"/>
</dbReference>
<dbReference type="InterPro" id="IPR036390">
    <property type="entry name" value="WH_DNA-bd_sf"/>
</dbReference>
<reference evidence="1 2" key="1">
    <citation type="submission" date="2017-04" db="EMBL/GenBank/DDBJ databases">
        <title>Novel microbial lineages endemic to geothermal iron-oxide mats fill important gaps in the evolutionary history of Archaea.</title>
        <authorList>
            <person name="Jay Z.J."/>
            <person name="Beam J.P."/>
            <person name="Dlakic M."/>
            <person name="Rusch D.B."/>
            <person name="Kozubal M.A."/>
            <person name="Inskeep W.P."/>
        </authorList>
    </citation>
    <scope>NUCLEOTIDE SEQUENCE [LARGE SCALE GENOMIC DNA]</scope>
    <source>
        <strain evidence="1">ECH_B_SAG-M15</strain>
    </source>
</reference>
<proteinExistence type="predicted"/>
<gene>
    <name evidence="1" type="ORF">B9Q08_05120</name>
</gene>
<dbReference type="SUPFAM" id="SSF46785">
    <property type="entry name" value="Winged helix' DNA-binding domain"/>
    <property type="match status" value="1"/>
</dbReference>
<dbReference type="EMBL" id="NEXJ01000092">
    <property type="protein sequence ID" value="PSN90200.1"/>
    <property type="molecule type" value="Genomic_DNA"/>
</dbReference>
<dbReference type="Pfam" id="PF13412">
    <property type="entry name" value="HTH_24"/>
    <property type="match status" value="1"/>
</dbReference>
<dbReference type="InterPro" id="IPR036388">
    <property type="entry name" value="WH-like_DNA-bd_sf"/>
</dbReference>
<protein>
    <submittedName>
        <fullName evidence="1">Transcriptional regulator</fullName>
    </submittedName>
</protein>
<accession>A0A2R6AV05</accession>
<evidence type="ECO:0000313" key="1">
    <source>
        <dbReference type="EMBL" id="PSN90200.1"/>
    </source>
</evidence>
<name>A0A2R6AV05_9ARCH</name>
<sequence length="206" mass="23187">MDGSNIEGRLILELKRRGSITMQEVAEVLGMSKMGAYKHLLKLEGSGLVGRRIVKKSVGRPIHSFYLTDRGKQYFGSADSLVLGNLLEFLKSRGAGGLVSEFLRERYAKLAEEYAELFTGKTLDEKVRLLSELRSREGYMAELRRSGRGFELLEYSCPIFKVASVFGEACHLEAKLFSRVLGVDVENTHRQVDECSVCRFLLKPKT</sequence>
<dbReference type="Proteomes" id="UP000240490">
    <property type="component" value="Unassembled WGS sequence"/>
</dbReference>
<organism evidence="1 2">
    <name type="scientific">Candidatus Marsarchaeota G2 archaeon ECH_B_SAG-M15</name>
    <dbReference type="NCBI Taxonomy" id="1978162"/>
    <lineage>
        <taxon>Archaea</taxon>
        <taxon>Candidatus Marsarchaeota</taxon>
        <taxon>Candidatus Marsarchaeota group 2</taxon>
    </lineage>
</organism>
<comment type="caution">
    <text evidence="1">The sequence shown here is derived from an EMBL/GenBank/DDBJ whole genome shotgun (WGS) entry which is preliminary data.</text>
</comment>
<dbReference type="AlphaFoldDB" id="A0A2R6AV05"/>